<reference evidence="1 2" key="1">
    <citation type="submission" date="2022-05" db="EMBL/GenBank/DDBJ databases">
        <authorList>
            <person name="Jo J.-H."/>
            <person name="Im W.-T."/>
        </authorList>
    </citation>
    <scope>NUCLEOTIDE SEQUENCE [LARGE SCALE GENOMIC DNA]</scope>
    <source>
        <strain evidence="1 2">NSE70-1</strain>
    </source>
</reference>
<dbReference type="Proteomes" id="UP001203410">
    <property type="component" value="Unassembled WGS sequence"/>
</dbReference>
<gene>
    <name evidence="1" type="ORF">LZ496_05595</name>
</gene>
<dbReference type="EMBL" id="JAMGBA010000001">
    <property type="protein sequence ID" value="MCL6698255.1"/>
    <property type="molecule type" value="Genomic_DNA"/>
</dbReference>
<organism evidence="1 2">
    <name type="scientific">Sphingomonas caseinilyticus</name>
    <dbReference type="NCBI Taxonomy" id="2908205"/>
    <lineage>
        <taxon>Bacteria</taxon>
        <taxon>Pseudomonadati</taxon>
        <taxon>Pseudomonadota</taxon>
        <taxon>Alphaproteobacteria</taxon>
        <taxon>Sphingomonadales</taxon>
        <taxon>Sphingomonadaceae</taxon>
        <taxon>Sphingomonas</taxon>
    </lineage>
</organism>
<dbReference type="Gene3D" id="3.40.50.150">
    <property type="entry name" value="Vaccinia Virus protein VP39"/>
    <property type="match status" value="1"/>
</dbReference>
<accession>A0ABT0RTC8</accession>
<sequence length="482" mass="53630">MSSTKDPGRIAVSFIVDADPVFAYTGWHLAHSVVEHLGLPWDDIHVQFTPEVPDQTLDEFRHLGCSAHRLSRFGDGRYCNKLAQWENLRNAPGDHFVFLDTDMICVSDFSTLLSPTAISAKIVDLENPKLPLLQELFERAGFRDHPPIVAIEAREGATFQGNCNGGHYSVPRQFADELFGEWRRFAQLLLDDIEPLRIAGKQSHVDQISFCMALHATGFPFEPLASNANYFLHFVGEHAERNVDHPLALLHYHNSSLNVVGLLEPKGVVTAEESEAVSRANDQIKANFNPTLFWEFRYRHFPERGSGVGSRGANLEYKRTLLRGEGIKDASTVLDVGCGDLEVVSGLNLKAYLGLDTSVESLERAARLRPEWRFALVPPAVTDRAEFVICFEVAIHQETAEDYLALIDFLAQSTERTLIVSGYEAPTEAIAANHMLYFHEALSESLARTGRFSSIKKVGAHTDVTVFRCDVGQIHSGTTALS</sequence>
<proteinExistence type="predicted"/>
<evidence type="ECO:0008006" key="3">
    <source>
        <dbReference type="Google" id="ProtNLM"/>
    </source>
</evidence>
<dbReference type="SUPFAM" id="SSF53335">
    <property type="entry name" value="S-adenosyl-L-methionine-dependent methyltransferases"/>
    <property type="match status" value="1"/>
</dbReference>
<dbReference type="RefSeq" id="WP_249903601.1">
    <property type="nucleotide sequence ID" value="NZ_JAMGBA010000001.1"/>
</dbReference>
<protein>
    <recommendedName>
        <fullName evidence="3">Methyltransferase domain-containing protein</fullName>
    </recommendedName>
</protein>
<keyword evidence="2" id="KW-1185">Reference proteome</keyword>
<dbReference type="InterPro" id="IPR029063">
    <property type="entry name" value="SAM-dependent_MTases_sf"/>
</dbReference>
<comment type="caution">
    <text evidence="1">The sequence shown here is derived from an EMBL/GenBank/DDBJ whole genome shotgun (WGS) entry which is preliminary data.</text>
</comment>
<name>A0ABT0RTC8_9SPHN</name>
<evidence type="ECO:0000313" key="1">
    <source>
        <dbReference type="EMBL" id="MCL6698255.1"/>
    </source>
</evidence>
<evidence type="ECO:0000313" key="2">
    <source>
        <dbReference type="Proteomes" id="UP001203410"/>
    </source>
</evidence>